<dbReference type="Proteomes" id="UP000724874">
    <property type="component" value="Unassembled WGS sequence"/>
</dbReference>
<gene>
    <name evidence="1" type="ORF">CPB84DRAFT_260093</name>
</gene>
<dbReference type="AlphaFoldDB" id="A0A9P5NEY6"/>
<reference evidence="1" key="1">
    <citation type="submission" date="2020-11" db="EMBL/GenBank/DDBJ databases">
        <authorList>
            <consortium name="DOE Joint Genome Institute"/>
            <person name="Ahrendt S."/>
            <person name="Riley R."/>
            <person name="Andreopoulos W."/>
            <person name="LaButti K."/>
            <person name="Pangilinan J."/>
            <person name="Ruiz-duenas F.J."/>
            <person name="Barrasa J.M."/>
            <person name="Sanchez-Garcia M."/>
            <person name="Camarero S."/>
            <person name="Miyauchi S."/>
            <person name="Serrano A."/>
            <person name="Linde D."/>
            <person name="Babiker R."/>
            <person name="Drula E."/>
            <person name="Ayuso-Fernandez I."/>
            <person name="Pacheco R."/>
            <person name="Padilla G."/>
            <person name="Ferreira P."/>
            <person name="Barriuso J."/>
            <person name="Kellner H."/>
            <person name="Castanera R."/>
            <person name="Alfaro M."/>
            <person name="Ramirez L."/>
            <person name="Pisabarro A.G."/>
            <person name="Kuo A."/>
            <person name="Tritt A."/>
            <person name="Lipzen A."/>
            <person name="He G."/>
            <person name="Yan M."/>
            <person name="Ng V."/>
            <person name="Cullen D."/>
            <person name="Martin F."/>
            <person name="Rosso M.-N."/>
            <person name="Henrissat B."/>
            <person name="Hibbett D."/>
            <person name="Martinez A.T."/>
            <person name="Grigoriev I.V."/>
        </authorList>
    </citation>
    <scope>NUCLEOTIDE SEQUENCE</scope>
    <source>
        <strain evidence="1">AH 44721</strain>
    </source>
</reference>
<accession>A0A9P5NEY6</accession>
<dbReference type="EMBL" id="JADNYJ010000136">
    <property type="protein sequence ID" value="KAF8880914.1"/>
    <property type="molecule type" value="Genomic_DNA"/>
</dbReference>
<name>A0A9P5NEY6_GYMJU</name>
<proteinExistence type="predicted"/>
<organism evidence="1 2">
    <name type="scientific">Gymnopilus junonius</name>
    <name type="common">Spectacular rustgill mushroom</name>
    <name type="synonym">Gymnopilus spectabilis subsp. junonius</name>
    <dbReference type="NCBI Taxonomy" id="109634"/>
    <lineage>
        <taxon>Eukaryota</taxon>
        <taxon>Fungi</taxon>
        <taxon>Dikarya</taxon>
        <taxon>Basidiomycota</taxon>
        <taxon>Agaricomycotina</taxon>
        <taxon>Agaricomycetes</taxon>
        <taxon>Agaricomycetidae</taxon>
        <taxon>Agaricales</taxon>
        <taxon>Agaricineae</taxon>
        <taxon>Hymenogastraceae</taxon>
        <taxon>Gymnopilus</taxon>
    </lineage>
</organism>
<evidence type="ECO:0000313" key="1">
    <source>
        <dbReference type="EMBL" id="KAF8880914.1"/>
    </source>
</evidence>
<comment type="caution">
    <text evidence="1">The sequence shown here is derived from an EMBL/GenBank/DDBJ whole genome shotgun (WGS) entry which is preliminary data.</text>
</comment>
<evidence type="ECO:0000313" key="2">
    <source>
        <dbReference type="Proteomes" id="UP000724874"/>
    </source>
</evidence>
<protein>
    <submittedName>
        <fullName evidence="1">Uncharacterized protein</fullName>
    </submittedName>
</protein>
<sequence>MRVRTTGMQIRDHPSPLPYMLIFFSCHYAITRSIKKRKRKKLGPCLFNARSDIVEQSHSNCVRLHGRSSIMDLWNNRDRPGLCTYTISMNQHPPLAVPPLKEGSGPLASTPLVPSLSKKFHRRKKNLAASLIINNNNSPIHPHSALGAPLRRADAR</sequence>
<keyword evidence="2" id="KW-1185">Reference proteome</keyword>
<dbReference type="PROSITE" id="PS51257">
    <property type="entry name" value="PROKAR_LIPOPROTEIN"/>
    <property type="match status" value="1"/>
</dbReference>